<reference evidence="1 2" key="1">
    <citation type="journal article" date="2018" name="J. Allergy Clin. Immunol.">
        <title>High-quality assembly of Dermatophagoides pteronyssinus genome and transcriptome reveals a wide range of novel allergens.</title>
        <authorList>
            <person name="Liu X.Y."/>
            <person name="Yang K.Y."/>
            <person name="Wang M.Q."/>
            <person name="Kwok J.S."/>
            <person name="Zeng X."/>
            <person name="Yang Z."/>
            <person name="Xiao X.J."/>
            <person name="Lau C.P."/>
            <person name="Li Y."/>
            <person name="Huang Z.M."/>
            <person name="Ba J.G."/>
            <person name="Yim A.K."/>
            <person name="Ouyang C.Y."/>
            <person name="Ngai S.M."/>
            <person name="Chan T.F."/>
            <person name="Leung E.L."/>
            <person name="Liu L."/>
            <person name="Liu Z.G."/>
            <person name="Tsui S.K."/>
        </authorList>
    </citation>
    <scope>NUCLEOTIDE SEQUENCE [LARGE SCALE GENOMIC DNA]</scope>
    <source>
        <strain evidence="1">Derp</strain>
    </source>
</reference>
<evidence type="ECO:0000313" key="2">
    <source>
        <dbReference type="Proteomes" id="UP000887458"/>
    </source>
</evidence>
<reference evidence="1 2" key="2">
    <citation type="journal article" date="2022" name="Mol. Biol. Evol.">
        <title>Comparative Genomics Reveals Insights into the Divergent Evolution of Astigmatic Mites and Household Pest Adaptations.</title>
        <authorList>
            <person name="Xiong Q."/>
            <person name="Wan A.T."/>
            <person name="Liu X."/>
            <person name="Fung C.S."/>
            <person name="Xiao X."/>
            <person name="Malainual N."/>
            <person name="Hou J."/>
            <person name="Wang L."/>
            <person name="Wang M."/>
            <person name="Yang K.Y."/>
            <person name="Cui Y."/>
            <person name="Leung E.L."/>
            <person name="Nong W."/>
            <person name="Shin S.K."/>
            <person name="Au S.W."/>
            <person name="Jeong K.Y."/>
            <person name="Chew F.T."/>
            <person name="Hui J.H."/>
            <person name="Leung T.F."/>
            <person name="Tungtrongchitr A."/>
            <person name="Zhong N."/>
            <person name="Liu Z."/>
            <person name="Tsui S.K."/>
        </authorList>
    </citation>
    <scope>NUCLEOTIDE SEQUENCE [LARGE SCALE GENOMIC DNA]</scope>
    <source>
        <strain evidence="1">Derp</strain>
    </source>
</reference>
<keyword evidence="2" id="KW-1185">Reference proteome</keyword>
<organism evidence="1 2">
    <name type="scientific">Dermatophagoides pteronyssinus</name>
    <name type="common">European house dust mite</name>
    <dbReference type="NCBI Taxonomy" id="6956"/>
    <lineage>
        <taxon>Eukaryota</taxon>
        <taxon>Metazoa</taxon>
        <taxon>Ecdysozoa</taxon>
        <taxon>Arthropoda</taxon>
        <taxon>Chelicerata</taxon>
        <taxon>Arachnida</taxon>
        <taxon>Acari</taxon>
        <taxon>Acariformes</taxon>
        <taxon>Sarcoptiformes</taxon>
        <taxon>Astigmata</taxon>
        <taxon>Psoroptidia</taxon>
        <taxon>Analgoidea</taxon>
        <taxon>Pyroglyphidae</taxon>
        <taxon>Dermatophagoidinae</taxon>
        <taxon>Dermatophagoides</taxon>
    </lineage>
</organism>
<gene>
    <name evidence="1" type="ORF">DERP_001594</name>
</gene>
<proteinExistence type="predicted"/>
<accession>A0ABQ8JBK1</accession>
<dbReference type="EMBL" id="NJHN03000054">
    <property type="protein sequence ID" value="KAH9419763.1"/>
    <property type="molecule type" value="Genomic_DNA"/>
</dbReference>
<sequence length="86" mass="9543">VAAIVDVFVVVVVVVKYVAVNCFYFDSFYPYFDLNVYPSSTSSSSPSLTTTIPVIMLAVDFCGVMDNGVNINMITNKLGIKRYDKR</sequence>
<protein>
    <submittedName>
        <fullName evidence="1">Uncharacterized protein</fullName>
    </submittedName>
</protein>
<evidence type="ECO:0000313" key="1">
    <source>
        <dbReference type="EMBL" id="KAH9419763.1"/>
    </source>
</evidence>
<name>A0ABQ8JBK1_DERPT</name>
<dbReference type="Proteomes" id="UP000887458">
    <property type="component" value="Unassembled WGS sequence"/>
</dbReference>
<feature type="non-terminal residue" evidence="1">
    <location>
        <position position="1"/>
    </location>
</feature>
<comment type="caution">
    <text evidence="1">The sequence shown here is derived from an EMBL/GenBank/DDBJ whole genome shotgun (WGS) entry which is preliminary data.</text>
</comment>